<name>A0A1I5AI88_9ACTN</name>
<dbReference type="EMBL" id="FOVH01000002">
    <property type="protein sequence ID" value="SFN62138.1"/>
    <property type="molecule type" value="Genomic_DNA"/>
</dbReference>
<evidence type="ECO:0000313" key="3">
    <source>
        <dbReference type="Proteomes" id="UP000183413"/>
    </source>
</evidence>
<dbReference type="STRING" id="1993.SAMN04489713_102609"/>
<dbReference type="Pfam" id="PF19054">
    <property type="entry name" value="DUF5753"/>
    <property type="match status" value="1"/>
</dbReference>
<dbReference type="Proteomes" id="UP000183413">
    <property type="component" value="Unassembled WGS sequence"/>
</dbReference>
<accession>A0A1I5AI88</accession>
<organism evidence="2 3">
    <name type="scientific">Actinomadura madurae</name>
    <dbReference type="NCBI Taxonomy" id="1993"/>
    <lineage>
        <taxon>Bacteria</taxon>
        <taxon>Bacillati</taxon>
        <taxon>Actinomycetota</taxon>
        <taxon>Actinomycetes</taxon>
        <taxon>Streptosporangiales</taxon>
        <taxon>Thermomonosporaceae</taxon>
        <taxon>Actinomadura</taxon>
    </lineage>
</organism>
<keyword evidence="3" id="KW-1185">Reference proteome</keyword>
<feature type="domain" description="DUF5753" evidence="1">
    <location>
        <begin position="91"/>
        <end position="263"/>
    </location>
</feature>
<dbReference type="InterPro" id="IPR001387">
    <property type="entry name" value="Cro/C1-type_HTH"/>
</dbReference>
<reference evidence="2 3" key="1">
    <citation type="submission" date="2016-10" db="EMBL/GenBank/DDBJ databases">
        <authorList>
            <person name="de Groot N.N."/>
        </authorList>
    </citation>
    <scope>NUCLEOTIDE SEQUENCE [LARGE SCALE GENOMIC DNA]</scope>
    <source>
        <strain evidence="2 3">DSM 43067</strain>
    </source>
</reference>
<protein>
    <recommendedName>
        <fullName evidence="1">DUF5753 domain-containing protein</fullName>
    </recommendedName>
</protein>
<dbReference type="InterPro" id="IPR043917">
    <property type="entry name" value="DUF5753"/>
</dbReference>
<dbReference type="InParanoid" id="A0A1I5AI88"/>
<dbReference type="AlphaFoldDB" id="A0A1I5AI88"/>
<dbReference type="RefSeq" id="WP_075020466.1">
    <property type="nucleotide sequence ID" value="NZ_FOVH01000002.1"/>
</dbReference>
<dbReference type="CDD" id="cd00093">
    <property type="entry name" value="HTH_XRE"/>
    <property type="match status" value="1"/>
</dbReference>
<evidence type="ECO:0000259" key="1">
    <source>
        <dbReference type="Pfam" id="PF19054"/>
    </source>
</evidence>
<evidence type="ECO:0000313" key="2">
    <source>
        <dbReference type="EMBL" id="SFN62138.1"/>
    </source>
</evidence>
<gene>
    <name evidence="2" type="ORF">SAMN04489713_102609</name>
</gene>
<proteinExistence type="predicted"/>
<sequence length="271" mass="30513">MANTREPLDPKISLWHFLAYALRFEREKHDHSLTQCGQIINAARSTVSNMEAGRLKLHDDQARALDKKYNTPRLFEMLIWFARTAHEPDWFRQYTQYESQATVIRVYQGQVIPVPFQTEDYARAFVEVGGTADVEAAVSARMARQKTLLGGSSGPLLLVLLDEGVLYRPVGGAEVMKAQLQRLLEFGERSNVIIRVIPRSAGAYIGLDGPFQIMSLEARDIAYIGAFRGGRLVEVPSEVRQLSIDFERIGAKALHEDASRALICKVMEEYA</sequence>